<sequence>MVITTKEENWGFPRQLDTCNQMYGNMMILKLKFWKNDFLLRLENESPSVVKSRAYHTRDGLPACASHPPVFTTVQNDTKGSEKSADNTTSIPTPFWIECIKIFEFVSPHRSKSG</sequence>
<proteinExistence type="predicted"/>
<evidence type="ECO:0000313" key="2">
    <source>
        <dbReference type="Proteomes" id="UP000012338"/>
    </source>
</evidence>
<dbReference type="HOGENOM" id="CLU_2120852_0_0_1"/>
<dbReference type="EMBL" id="KB733491">
    <property type="protein sequence ID" value="ENH99112.1"/>
    <property type="molecule type" value="Genomic_DNA"/>
</dbReference>
<dbReference type="AlphaFoldDB" id="N4WSE1"/>
<organism evidence="1 2">
    <name type="scientific">Cochliobolus heterostrophus (strain C4 / ATCC 48331 / race T)</name>
    <name type="common">Southern corn leaf blight fungus</name>
    <name type="synonym">Bipolaris maydis</name>
    <dbReference type="NCBI Taxonomy" id="665024"/>
    <lineage>
        <taxon>Eukaryota</taxon>
        <taxon>Fungi</taxon>
        <taxon>Dikarya</taxon>
        <taxon>Ascomycota</taxon>
        <taxon>Pezizomycotina</taxon>
        <taxon>Dothideomycetes</taxon>
        <taxon>Pleosporomycetidae</taxon>
        <taxon>Pleosporales</taxon>
        <taxon>Pleosporineae</taxon>
        <taxon>Pleosporaceae</taxon>
        <taxon>Bipolaris</taxon>
    </lineage>
</organism>
<dbReference type="Proteomes" id="UP000012338">
    <property type="component" value="Unassembled WGS sequence"/>
</dbReference>
<keyword evidence="2" id="KW-1185">Reference proteome</keyword>
<reference evidence="1 2" key="1">
    <citation type="journal article" date="2012" name="PLoS Pathog.">
        <title>Diverse lifestyles and strategies of plant pathogenesis encoded in the genomes of eighteen Dothideomycetes fungi.</title>
        <authorList>
            <person name="Ohm R.A."/>
            <person name="Feau N."/>
            <person name="Henrissat B."/>
            <person name="Schoch C.L."/>
            <person name="Horwitz B.A."/>
            <person name="Barry K.W."/>
            <person name="Condon B.J."/>
            <person name="Copeland A.C."/>
            <person name="Dhillon B."/>
            <person name="Glaser F."/>
            <person name="Hesse C.N."/>
            <person name="Kosti I."/>
            <person name="LaButti K."/>
            <person name="Lindquist E.A."/>
            <person name="Lucas S."/>
            <person name="Salamov A.A."/>
            <person name="Bradshaw R.E."/>
            <person name="Ciuffetti L."/>
            <person name="Hamelin R.C."/>
            <person name="Kema G.H.J."/>
            <person name="Lawrence C."/>
            <person name="Scott J.A."/>
            <person name="Spatafora J.W."/>
            <person name="Turgeon B.G."/>
            <person name="de Wit P.J.G.M."/>
            <person name="Zhong S."/>
            <person name="Goodwin S.B."/>
            <person name="Grigoriev I.V."/>
        </authorList>
    </citation>
    <scope>NUCLEOTIDE SEQUENCE [LARGE SCALE GENOMIC DNA]</scope>
    <source>
        <strain evidence="2">C4 / ATCC 48331 / race T</strain>
    </source>
</reference>
<reference evidence="2" key="2">
    <citation type="journal article" date="2013" name="PLoS Genet.">
        <title>Comparative genome structure, secondary metabolite, and effector coding capacity across Cochliobolus pathogens.</title>
        <authorList>
            <person name="Condon B.J."/>
            <person name="Leng Y."/>
            <person name="Wu D."/>
            <person name="Bushley K.E."/>
            <person name="Ohm R.A."/>
            <person name="Otillar R."/>
            <person name="Martin J."/>
            <person name="Schackwitz W."/>
            <person name="Grimwood J."/>
            <person name="MohdZainudin N."/>
            <person name="Xue C."/>
            <person name="Wang R."/>
            <person name="Manning V.A."/>
            <person name="Dhillon B."/>
            <person name="Tu Z.J."/>
            <person name="Steffenson B.J."/>
            <person name="Salamov A."/>
            <person name="Sun H."/>
            <person name="Lowry S."/>
            <person name="LaButti K."/>
            <person name="Han J."/>
            <person name="Copeland A."/>
            <person name="Lindquist E."/>
            <person name="Barry K."/>
            <person name="Schmutz J."/>
            <person name="Baker S.E."/>
            <person name="Ciuffetti L.M."/>
            <person name="Grigoriev I.V."/>
            <person name="Zhong S."/>
            <person name="Turgeon B.G."/>
        </authorList>
    </citation>
    <scope>NUCLEOTIDE SEQUENCE [LARGE SCALE GENOMIC DNA]</scope>
    <source>
        <strain evidence="2">C4 / ATCC 48331 / race T</strain>
    </source>
</reference>
<accession>N4WSE1</accession>
<name>N4WSE1_COCH4</name>
<gene>
    <name evidence="1" type="ORF">COCC4DRAFT_28696</name>
</gene>
<evidence type="ECO:0000313" key="1">
    <source>
        <dbReference type="EMBL" id="ENH99112.1"/>
    </source>
</evidence>
<protein>
    <submittedName>
        <fullName evidence="1">Uncharacterized protein</fullName>
    </submittedName>
</protein>